<feature type="signal peptide" evidence="2">
    <location>
        <begin position="1"/>
        <end position="42"/>
    </location>
</feature>
<dbReference type="PANTHER" id="PTHR42928">
    <property type="entry name" value="TRICARBOXYLATE-BINDING PROTEIN"/>
    <property type="match status" value="1"/>
</dbReference>
<comment type="similarity">
    <text evidence="1">Belongs to the UPF0065 (bug) family.</text>
</comment>
<keyword evidence="3" id="KW-0675">Receptor</keyword>
<dbReference type="SUPFAM" id="SSF53850">
    <property type="entry name" value="Periplasmic binding protein-like II"/>
    <property type="match status" value="1"/>
</dbReference>
<accession>A0ABY1QNJ0</accession>
<dbReference type="InterPro" id="IPR042100">
    <property type="entry name" value="Bug_dom1"/>
</dbReference>
<proteinExistence type="inferred from homology"/>
<protein>
    <submittedName>
        <fullName evidence="3">Tripartite-type tricarboxylate transporter, receptor component TctC</fullName>
    </submittedName>
</protein>
<keyword evidence="2" id="KW-0732">Signal</keyword>
<name>A0ABY1QNJ0_9BURK</name>
<evidence type="ECO:0000313" key="3">
    <source>
        <dbReference type="EMBL" id="SMP76319.1"/>
    </source>
</evidence>
<dbReference type="Gene3D" id="3.40.190.10">
    <property type="entry name" value="Periplasmic binding protein-like II"/>
    <property type="match status" value="1"/>
</dbReference>
<evidence type="ECO:0000256" key="2">
    <source>
        <dbReference type="SAM" id="SignalP"/>
    </source>
</evidence>
<dbReference type="Pfam" id="PF03401">
    <property type="entry name" value="TctC"/>
    <property type="match status" value="1"/>
</dbReference>
<dbReference type="CDD" id="cd13578">
    <property type="entry name" value="PBP2_Bug27"/>
    <property type="match status" value="1"/>
</dbReference>
<reference evidence="3 4" key="1">
    <citation type="submission" date="2017-05" db="EMBL/GenBank/DDBJ databases">
        <authorList>
            <person name="Varghese N."/>
            <person name="Submissions S."/>
        </authorList>
    </citation>
    <scope>NUCLEOTIDE SEQUENCE [LARGE SCALE GENOMIC DNA]</scope>
    <source>
        <strain evidence="3 4">DSM 26001</strain>
    </source>
</reference>
<dbReference type="Gene3D" id="3.40.190.150">
    <property type="entry name" value="Bordetella uptake gene, domain 1"/>
    <property type="match status" value="1"/>
</dbReference>
<feature type="chain" id="PRO_5045188223" evidence="2">
    <location>
        <begin position="43"/>
        <end position="342"/>
    </location>
</feature>
<dbReference type="PANTHER" id="PTHR42928:SF5">
    <property type="entry name" value="BLR1237 PROTEIN"/>
    <property type="match status" value="1"/>
</dbReference>
<evidence type="ECO:0000313" key="4">
    <source>
        <dbReference type="Proteomes" id="UP001158049"/>
    </source>
</evidence>
<keyword evidence="4" id="KW-1185">Reference proteome</keyword>
<sequence length="342" mass="35710">MRGAESVTFYHHIKETKMNINLTKKLLVACVAALGVATSAVADEYPSRLIRLVVPFAAGGPTDILSRAYAKGLSDVLKQPVVVDNRPGAGGNIGIDVVAKAAPDGYTIGFGTNGPLAVNVSLFSKMPYDPAKDLAPITFFAFVPNVIAVHPSLGVKDLKGLIRLIKANPNKYSFASGGNGTTQHLGGELLKTMADIKLLHIPYKGEGPAMIDALGGQVPIIFSSIAAGVPYVKSGKLIPLAVTSAKRNPALPDVPTVAEAGLPGYEATAWYGVVAPAGTPKEIIQKLNAASLKAINSHEVSERLAASGASAAPGTPEEFMAFIRSEIPRWEQVVKQAGAKVD</sequence>
<dbReference type="EMBL" id="FXUL01000024">
    <property type="protein sequence ID" value="SMP76319.1"/>
    <property type="molecule type" value="Genomic_DNA"/>
</dbReference>
<evidence type="ECO:0000256" key="1">
    <source>
        <dbReference type="ARBA" id="ARBA00006987"/>
    </source>
</evidence>
<gene>
    <name evidence="3" type="ORF">SAMN06295970_12423</name>
</gene>
<dbReference type="PIRSF" id="PIRSF017082">
    <property type="entry name" value="YflP"/>
    <property type="match status" value="1"/>
</dbReference>
<organism evidence="3 4">
    <name type="scientific">Noviherbaspirillum suwonense</name>
    <dbReference type="NCBI Taxonomy" id="1224511"/>
    <lineage>
        <taxon>Bacteria</taxon>
        <taxon>Pseudomonadati</taxon>
        <taxon>Pseudomonadota</taxon>
        <taxon>Betaproteobacteria</taxon>
        <taxon>Burkholderiales</taxon>
        <taxon>Oxalobacteraceae</taxon>
        <taxon>Noviherbaspirillum</taxon>
    </lineage>
</organism>
<dbReference type="InterPro" id="IPR005064">
    <property type="entry name" value="BUG"/>
</dbReference>
<comment type="caution">
    <text evidence="3">The sequence shown here is derived from an EMBL/GenBank/DDBJ whole genome shotgun (WGS) entry which is preliminary data.</text>
</comment>
<dbReference type="Proteomes" id="UP001158049">
    <property type="component" value="Unassembled WGS sequence"/>
</dbReference>